<proteinExistence type="predicted"/>
<dbReference type="Proteomes" id="UP000054107">
    <property type="component" value="Unassembled WGS sequence"/>
</dbReference>
<evidence type="ECO:0000313" key="4">
    <source>
        <dbReference type="EMBL" id="CEP19434.1"/>
    </source>
</evidence>
<keyword evidence="5" id="KW-1185">Reference proteome</keyword>
<keyword evidence="1" id="KW-0808">Transferase</keyword>
<evidence type="ECO:0000256" key="3">
    <source>
        <dbReference type="ARBA" id="ARBA00023277"/>
    </source>
</evidence>
<dbReference type="InterPro" id="IPR019378">
    <property type="entry name" value="GDP-Fuc_O-FucTrfase"/>
</dbReference>
<name>A0A0B7NWH3_9FUNG</name>
<organism evidence="4 5">
    <name type="scientific">Parasitella parasitica</name>
    <dbReference type="NCBI Taxonomy" id="35722"/>
    <lineage>
        <taxon>Eukaryota</taxon>
        <taxon>Fungi</taxon>
        <taxon>Fungi incertae sedis</taxon>
        <taxon>Mucoromycota</taxon>
        <taxon>Mucoromycotina</taxon>
        <taxon>Mucoromycetes</taxon>
        <taxon>Mucorales</taxon>
        <taxon>Mucorineae</taxon>
        <taxon>Mucoraceae</taxon>
        <taxon>Parasitella</taxon>
    </lineage>
</organism>
<sequence>MLRSPKFVLATCLIALVLTISLVVYTSTQTMSVQLQFNISPVNPTPTTSLHSTEKKEEKYITFLPHSGLHNQRIGLINAMVLAKALDRTLLLPDINIGTAVWWRATPDSEFRLGECTNIQQRSNSICKDFKKYVPVSVESIFDLSAVHAAGVRTVQRSSMSTNYFQDVLGASEQDIYRLDDNTRYSYRIYDSKDNHDDIRTFEYRLDMEDLRQREEKVMVFGSLHYTLRLALQDSYLMWLAQHLREETNFAHPIVVRQALNVIPLLGGPENFVGVHLRQGDGFFKALQDETLNTLRATLEQTNLDQEQLEQIKLQQEPLPLLNTPLSAQDEERIAILKDIDSSSMDKTELLNQCITWHSTENHPRLRLIYMATDTRQPRTTLKALYDEFPCIFTLSDFPYVIESTLTMSPMLTGNQLIDDEMTLLDARIAPLLFPMIDAEIASHGSSFIGTRKSTFSQYINHQYNRFRKIYPH</sequence>
<reference evidence="4 5" key="1">
    <citation type="submission" date="2014-09" db="EMBL/GenBank/DDBJ databases">
        <authorList>
            <person name="Ellenberger Sabrina"/>
        </authorList>
    </citation>
    <scope>NUCLEOTIDE SEQUENCE [LARGE SCALE GENOMIC DNA]</scope>
    <source>
        <strain evidence="4 5">CBS 412.66</strain>
    </source>
</reference>
<protein>
    <recommendedName>
        <fullName evidence="6">O-fucosyltransferase family protein</fullName>
    </recommendedName>
</protein>
<evidence type="ECO:0000256" key="2">
    <source>
        <dbReference type="ARBA" id="ARBA00023253"/>
    </source>
</evidence>
<dbReference type="OrthoDB" id="1882547at2759"/>
<evidence type="ECO:0008006" key="6">
    <source>
        <dbReference type="Google" id="ProtNLM"/>
    </source>
</evidence>
<accession>A0A0B7NWH3</accession>
<dbReference type="PANTHER" id="PTHR36050:SF1">
    <property type="entry name" value="O-FUCOSYLTRANSFERASE 30"/>
    <property type="match status" value="1"/>
</dbReference>
<evidence type="ECO:0000256" key="1">
    <source>
        <dbReference type="ARBA" id="ARBA00022679"/>
    </source>
</evidence>
<dbReference type="STRING" id="35722.A0A0B7NWH3"/>
<evidence type="ECO:0000313" key="5">
    <source>
        <dbReference type="Proteomes" id="UP000054107"/>
    </source>
</evidence>
<dbReference type="PANTHER" id="PTHR36050">
    <property type="entry name" value="O-FUCOSYLTRANSFERASE 30"/>
    <property type="match status" value="1"/>
</dbReference>
<keyword evidence="2" id="KW-0294">Fucose metabolism</keyword>
<dbReference type="Gene3D" id="3.40.50.11350">
    <property type="match status" value="1"/>
</dbReference>
<dbReference type="Pfam" id="PF10250">
    <property type="entry name" value="O-FucT"/>
    <property type="match status" value="1"/>
</dbReference>
<gene>
    <name evidence="4" type="primary">PARPA_13749.1 scaffold 47024</name>
</gene>
<dbReference type="AlphaFoldDB" id="A0A0B7NWH3"/>
<dbReference type="GO" id="GO:0006004">
    <property type="term" value="P:fucose metabolic process"/>
    <property type="evidence" value="ECO:0007669"/>
    <property type="project" value="UniProtKB-KW"/>
</dbReference>
<dbReference type="GO" id="GO:0016740">
    <property type="term" value="F:transferase activity"/>
    <property type="evidence" value="ECO:0007669"/>
    <property type="project" value="UniProtKB-KW"/>
</dbReference>
<keyword evidence="3" id="KW-0119">Carbohydrate metabolism</keyword>
<dbReference type="EMBL" id="LN734024">
    <property type="protein sequence ID" value="CEP19434.1"/>
    <property type="molecule type" value="Genomic_DNA"/>
</dbReference>